<comment type="similarity">
    <text evidence="3">Belongs to the TmcAL family.</text>
</comment>
<keyword evidence="3" id="KW-0694">RNA-binding</keyword>
<dbReference type="Proteomes" id="UP000316425">
    <property type="component" value="Unassembled WGS sequence"/>
</dbReference>
<comment type="catalytic activity">
    <reaction evidence="3">
        <text>cytidine(34) in elongator tRNA(Met) + acetate + ATP = N(4)-acetylcytidine(34) in elongator tRNA(Met) + AMP + diphosphate</text>
        <dbReference type="Rhea" id="RHEA:58144"/>
        <dbReference type="Rhea" id="RHEA-COMP:10693"/>
        <dbReference type="Rhea" id="RHEA-COMP:10694"/>
        <dbReference type="ChEBI" id="CHEBI:30089"/>
        <dbReference type="ChEBI" id="CHEBI:30616"/>
        <dbReference type="ChEBI" id="CHEBI:33019"/>
        <dbReference type="ChEBI" id="CHEBI:74900"/>
        <dbReference type="ChEBI" id="CHEBI:82748"/>
        <dbReference type="ChEBI" id="CHEBI:456215"/>
    </reaction>
</comment>
<gene>
    <name evidence="3" type="primary">tmcAL</name>
    <name evidence="4" type="ORF">FPQ13_02000</name>
</gene>
<dbReference type="HAMAP" id="MF_01539">
    <property type="entry name" value="TmcAL"/>
    <property type="match status" value="1"/>
</dbReference>
<comment type="caution">
    <text evidence="4">The sequence shown here is derived from an EMBL/GenBank/DDBJ whole genome shotgun (WGS) entry which is preliminary data.</text>
</comment>
<keyword evidence="3" id="KW-0963">Cytoplasm</keyword>
<evidence type="ECO:0000313" key="5">
    <source>
        <dbReference type="Proteomes" id="UP000316425"/>
    </source>
</evidence>
<reference evidence="4 5" key="1">
    <citation type="submission" date="2019-07" db="EMBL/GenBank/DDBJ databases">
        <title>Allobacillus sp. nov. SKP isolated from shrimp paste of Euphausiacea.</title>
        <authorList>
            <person name="Kanchanasin P."/>
            <person name="Tanasupawat S."/>
            <person name="Shi W."/>
            <person name="Wu L."/>
            <person name="Ma J."/>
        </authorList>
    </citation>
    <scope>NUCLEOTIDE SEQUENCE [LARGE SCALE GENOMIC DNA]</scope>
    <source>
        <strain evidence="4 5">SKP4-8</strain>
    </source>
</reference>
<keyword evidence="3" id="KW-0820">tRNA-binding</keyword>
<feature type="binding site" evidence="3">
    <location>
        <position position="162"/>
    </location>
    <ligand>
        <name>ATP</name>
        <dbReference type="ChEBI" id="CHEBI:30616"/>
    </ligand>
</feature>
<feature type="binding site" evidence="3">
    <location>
        <position position="101"/>
    </location>
    <ligand>
        <name>ATP</name>
        <dbReference type="ChEBI" id="CHEBI:30616"/>
    </ligand>
</feature>
<evidence type="ECO:0000256" key="3">
    <source>
        <dbReference type="HAMAP-Rule" id="MF_01539"/>
    </source>
</evidence>
<feature type="binding site" evidence="3">
    <location>
        <position position="187"/>
    </location>
    <ligand>
        <name>ATP</name>
        <dbReference type="ChEBI" id="CHEBI:30616"/>
    </ligand>
</feature>
<name>A0A556PRN6_9BACI</name>
<dbReference type="GO" id="GO:0005737">
    <property type="term" value="C:cytoplasm"/>
    <property type="evidence" value="ECO:0007669"/>
    <property type="project" value="UniProtKB-SubCell"/>
</dbReference>
<keyword evidence="3" id="KW-0547">Nucleotide-binding</keyword>
<protein>
    <recommendedName>
        <fullName evidence="3">tRNA(Met) cytidine acetate ligase</fullName>
        <ecNumber evidence="3">6.3.4.-</ecNumber>
    </recommendedName>
</protein>
<dbReference type="NCBIfam" id="NF010191">
    <property type="entry name" value="PRK13670.1"/>
    <property type="match status" value="1"/>
</dbReference>
<dbReference type="EC" id="6.3.4.-" evidence="3"/>
<dbReference type="AlphaFoldDB" id="A0A556PRN6"/>
<dbReference type="GO" id="GO:0016740">
    <property type="term" value="F:transferase activity"/>
    <property type="evidence" value="ECO:0007669"/>
    <property type="project" value="UniProtKB-KW"/>
</dbReference>
<comment type="subcellular location">
    <subcellularLocation>
        <location evidence="3">Cytoplasm</location>
    </subcellularLocation>
</comment>
<comment type="function">
    <text evidence="3">Catalyzes the formation of N(4)-acetylcytidine (ac(4)C) at the wobble position of elongator tRNA(Met), using acetate and ATP as substrates. First activates an acetate ion to form acetyladenylate (Ac-AMP) and then transfers the acetyl group to tRNA to form ac(4)C34.</text>
</comment>
<keyword evidence="2 3" id="KW-0819">tRNA processing</keyword>
<dbReference type="GO" id="GO:0006400">
    <property type="term" value="P:tRNA modification"/>
    <property type="evidence" value="ECO:0007669"/>
    <property type="project" value="UniProtKB-UniRule"/>
</dbReference>
<evidence type="ECO:0000313" key="4">
    <source>
        <dbReference type="EMBL" id="TSJ67051.1"/>
    </source>
</evidence>
<dbReference type="PANTHER" id="PTHR37825">
    <property type="entry name" value="TRNA(MET) CYTIDINE ACETATE LIGASE"/>
    <property type="match status" value="1"/>
</dbReference>
<dbReference type="InterPro" id="IPR008513">
    <property type="entry name" value="tRNA(Met)_cyd_acetate_ligase"/>
</dbReference>
<comment type="caution">
    <text evidence="3">Lacks conserved residue(s) required for the propagation of feature annotation.</text>
</comment>
<dbReference type="OrthoDB" id="9769796at2"/>
<sequence length="403" mass="45976">MRTCGLIVEYNPFHNGHAYHLEQSIRKANADVTIAVMSGNFLQRGEPAITDKFSRTRAALTSGVDLVVELPHVYACQYADLFSKGAIATLDALGVEQVCFGSESGNIQPFLDGYNKWSTGKAVFEKTLKEALTSGSSFPQASREAYRKLNLTSDNFDLSQPNNILGFSYVKAIKELNANIEPVTVRRTKSHYHDEEIEYSIASATSIRKELFNQHLMTTHAKQAMPQSTVNELETYLQTAGRWHEWEGYFSLLRYIVQVTPIEGLQQIHGVIEGLEYRLKETADKVNNFHEWLELLKTKRYTYTRLQRVFVHLLTQLKAEDMLKATETDQVPYVRILGMNEQGRSFINKQKKKMTVPLISNLQQMTHEFLTIEERATNAYYAIIEPEVGRELKKQELTGPILL</sequence>
<dbReference type="GO" id="GO:0016879">
    <property type="term" value="F:ligase activity, forming carbon-nitrogen bonds"/>
    <property type="evidence" value="ECO:0007669"/>
    <property type="project" value="UniProtKB-UniRule"/>
</dbReference>
<feature type="binding site" evidence="3">
    <location>
        <begin position="7"/>
        <end position="20"/>
    </location>
    <ligand>
        <name>ATP</name>
        <dbReference type="ChEBI" id="CHEBI:30616"/>
    </ligand>
</feature>
<dbReference type="PANTHER" id="PTHR37825:SF1">
    <property type="entry name" value="TRNA(MET) CYTIDINE ACETATE LIGASE"/>
    <property type="match status" value="1"/>
</dbReference>
<dbReference type="GO" id="GO:0005524">
    <property type="term" value="F:ATP binding"/>
    <property type="evidence" value="ECO:0007669"/>
    <property type="project" value="UniProtKB-KW"/>
</dbReference>
<dbReference type="SUPFAM" id="SSF52374">
    <property type="entry name" value="Nucleotidylyl transferase"/>
    <property type="match status" value="1"/>
</dbReference>
<keyword evidence="1 3" id="KW-0436">Ligase</keyword>
<proteinExistence type="inferred from homology"/>
<dbReference type="Pfam" id="PF05636">
    <property type="entry name" value="HIGH_NTase1"/>
    <property type="match status" value="1"/>
</dbReference>
<keyword evidence="4" id="KW-0808">Transferase</keyword>
<dbReference type="Gene3D" id="3.40.50.620">
    <property type="entry name" value="HUPs"/>
    <property type="match status" value="1"/>
</dbReference>
<keyword evidence="3" id="KW-0067">ATP-binding</keyword>
<evidence type="ECO:0000256" key="2">
    <source>
        <dbReference type="ARBA" id="ARBA00022694"/>
    </source>
</evidence>
<organism evidence="4 5">
    <name type="scientific">Allobacillus salarius</name>
    <dbReference type="NCBI Taxonomy" id="1955272"/>
    <lineage>
        <taxon>Bacteria</taxon>
        <taxon>Bacillati</taxon>
        <taxon>Bacillota</taxon>
        <taxon>Bacilli</taxon>
        <taxon>Bacillales</taxon>
        <taxon>Bacillaceae</taxon>
        <taxon>Allobacillus</taxon>
    </lineage>
</organism>
<keyword evidence="5" id="KW-1185">Reference proteome</keyword>
<dbReference type="InterPro" id="IPR014729">
    <property type="entry name" value="Rossmann-like_a/b/a_fold"/>
</dbReference>
<accession>A0A556PRN6</accession>
<dbReference type="GO" id="GO:0000049">
    <property type="term" value="F:tRNA binding"/>
    <property type="evidence" value="ECO:0007669"/>
    <property type="project" value="UniProtKB-KW"/>
</dbReference>
<dbReference type="EMBL" id="VMHE01000002">
    <property type="protein sequence ID" value="TSJ67051.1"/>
    <property type="molecule type" value="Genomic_DNA"/>
</dbReference>
<dbReference type="RefSeq" id="WP_144087640.1">
    <property type="nucleotide sequence ID" value="NZ_VMHE01000002.1"/>
</dbReference>
<evidence type="ECO:0000256" key="1">
    <source>
        <dbReference type="ARBA" id="ARBA00022598"/>
    </source>
</evidence>